<proteinExistence type="inferred from homology"/>
<evidence type="ECO:0000256" key="1">
    <source>
        <dbReference type="ARBA" id="ARBA00004496"/>
    </source>
</evidence>
<keyword evidence="7" id="KW-1185">Reference proteome</keyword>
<dbReference type="GO" id="GO:0005737">
    <property type="term" value="C:cytoplasm"/>
    <property type="evidence" value="ECO:0007669"/>
    <property type="project" value="UniProtKB-SubCell"/>
</dbReference>
<evidence type="ECO:0000256" key="5">
    <source>
        <dbReference type="SAM" id="MobiDB-lite"/>
    </source>
</evidence>
<reference evidence="6 7" key="1">
    <citation type="submission" date="2024-03" db="EMBL/GenBank/DDBJ databases">
        <authorList>
            <person name="Martinez-Hernandez J."/>
        </authorList>
    </citation>
    <scope>NUCLEOTIDE SEQUENCE [LARGE SCALE GENOMIC DNA]</scope>
</reference>
<gene>
    <name evidence="6" type="ORF">LLUT_LOCUS25628</name>
</gene>
<accession>A0AAV1XUL0</accession>
<dbReference type="InterPro" id="IPR019376">
    <property type="entry name" value="Myeloid_leukemia_factor"/>
</dbReference>
<comment type="caution">
    <text evidence="6">The sequence shown here is derived from an EMBL/GenBank/DDBJ whole genome shotgun (WGS) entry which is preliminary data.</text>
</comment>
<dbReference type="PANTHER" id="PTHR13105">
    <property type="entry name" value="MYELOID LEUKEMIA FACTOR"/>
    <property type="match status" value="1"/>
</dbReference>
<feature type="compositionally biased region" description="Basic and acidic residues" evidence="5">
    <location>
        <begin position="95"/>
        <end position="123"/>
    </location>
</feature>
<evidence type="ECO:0000256" key="3">
    <source>
        <dbReference type="ARBA" id="ARBA00022490"/>
    </source>
</evidence>
<comment type="similarity">
    <text evidence="2">Belongs to the MLF family.</text>
</comment>
<dbReference type="EMBL" id="CAXHTB010000018">
    <property type="protein sequence ID" value="CAL0324568.1"/>
    <property type="molecule type" value="Genomic_DNA"/>
</dbReference>
<evidence type="ECO:0000313" key="6">
    <source>
        <dbReference type="EMBL" id="CAL0324568.1"/>
    </source>
</evidence>
<keyword evidence="3" id="KW-0963">Cytoplasm</keyword>
<dbReference type="AlphaFoldDB" id="A0AAV1XUL0"/>
<keyword evidence="4" id="KW-0597">Phosphoprotein</keyword>
<dbReference type="Pfam" id="PF10248">
    <property type="entry name" value="Mlf1IP"/>
    <property type="match status" value="1"/>
</dbReference>
<evidence type="ECO:0000256" key="2">
    <source>
        <dbReference type="ARBA" id="ARBA00008332"/>
    </source>
</evidence>
<dbReference type="Proteomes" id="UP001497480">
    <property type="component" value="Unassembled WGS sequence"/>
</dbReference>
<feature type="region of interest" description="Disordered" evidence="5">
    <location>
        <begin position="95"/>
        <end position="128"/>
    </location>
</feature>
<feature type="region of interest" description="Disordered" evidence="5">
    <location>
        <begin position="234"/>
        <end position="264"/>
    </location>
</feature>
<protein>
    <submittedName>
        <fullName evidence="6">Uncharacterized protein</fullName>
    </submittedName>
</protein>
<sequence length="290" mass="31828">MQKGRGIQENIFESRGFGLHRNVMSMPSIFGGKDPFDDPFFNDPFHQTMFGSRTMQNTSREKGIVIEELGSDDEGGNHFPEIVNNGGFVEPSVEHPDDVNGNAERKNSDVTYKNDHQKIEPPKARNFSSQTSRVTYGGVDGAYYTSTRTTRTGVDGVVIEENKEADSTTGQATHRITRGIKDKVHSVLKKLDLDGKVDTSRTLQNLSEDELEGFEEAWKGNNIGQLPGWNGGYAVHRNEGSGSGGQNRNQVWAPHPSFGQTGRATGFASNYETGTNASGGTKKVVRINIE</sequence>
<evidence type="ECO:0000313" key="7">
    <source>
        <dbReference type="Proteomes" id="UP001497480"/>
    </source>
</evidence>
<comment type="subcellular location">
    <subcellularLocation>
        <location evidence="1">Cytoplasm</location>
    </subcellularLocation>
</comment>
<organism evidence="6 7">
    <name type="scientific">Lupinus luteus</name>
    <name type="common">European yellow lupine</name>
    <dbReference type="NCBI Taxonomy" id="3873"/>
    <lineage>
        <taxon>Eukaryota</taxon>
        <taxon>Viridiplantae</taxon>
        <taxon>Streptophyta</taxon>
        <taxon>Embryophyta</taxon>
        <taxon>Tracheophyta</taxon>
        <taxon>Spermatophyta</taxon>
        <taxon>Magnoliopsida</taxon>
        <taxon>eudicotyledons</taxon>
        <taxon>Gunneridae</taxon>
        <taxon>Pentapetalae</taxon>
        <taxon>rosids</taxon>
        <taxon>fabids</taxon>
        <taxon>Fabales</taxon>
        <taxon>Fabaceae</taxon>
        <taxon>Papilionoideae</taxon>
        <taxon>50 kb inversion clade</taxon>
        <taxon>genistoids sensu lato</taxon>
        <taxon>core genistoids</taxon>
        <taxon>Genisteae</taxon>
        <taxon>Lupinus</taxon>
    </lineage>
</organism>
<evidence type="ECO:0000256" key="4">
    <source>
        <dbReference type="ARBA" id="ARBA00022553"/>
    </source>
</evidence>
<name>A0AAV1XUL0_LUPLU</name>